<dbReference type="REBASE" id="18946">
    <property type="entry name" value="DthHORF1800P"/>
</dbReference>
<comment type="catalytic activity">
    <reaction evidence="1">
        <text>Endonucleolytic cleavage of DNA to give specific double-stranded fragments with terminal 5'-phosphates.</text>
        <dbReference type="EC" id="3.1.21.4"/>
    </reaction>
</comment>
<dbReference type="AlphaFoldDB" id="B5YB85"/>
<dbReference type="OrthoDB" id="9771872at2"/>
<dbReference type="GO" id="GO:0009307">
    <property type="term" value="P:DNA restriction-modification system"/>
    <property type="evidence" value="ECO:0007669"/>
    <property type="project" value="UniProtKB-UniRule"/>
</dbReference>
<comment type="function">
    <text evidence="1">A P subtype restriction enzyme that recognizes the double-stranded unmethylated sequence 5'-GATC-3'.</text>
</comment>
<name>B5YB85_DICT6</name>
<dbReference type="Proteomes" id="UP000001733">
    <property type="component" value="Chromosome"/>
</dbReference>
<keyword evidence="1 3" id="KW-0378">Hydrolase</keyword>
<protein>
    <recommendedName>
        <fullName evidence="1">Type-2 restriction enzyme</fullName>
        <ecNumber evidence="1">3.1.21.4</ecNumber>
    </recommendedName>
</protein>
<evidence type="ECO:0000313" key="4">
    <source>
        <dbReference type="Proteomes" id="UP000001733"/>
    </source>
</evidence>
<dbReference type="Pfam" id="PF04556">
    <property type="entry name" value="DpnII"/>
    <property type="match status" value="1"/>
</dbReference>
<dbReference type="PIRSF" id="PIRSF016080">
    <property type="entry name" value="Restrict_endonuc_II_DpmII"/>
    <property type="match status" value="1"/>
</dbReference>
<dbReference type="GO" id="GO:0003677">
    <property type="term" value="F:DNA binding"/>
    <property type="evidence" value="ECO:0007669"/>
    <property type="project" value="UniProtKB-UniRule"/>
</dbReference>
<sequence>MVKFKELGFKDFDEYKSYFFDNLLSSNKTYDYFVDWTKVKEAVNQHLIELSLLNSLTKVEPKDIKKHLQDLLLEYPQVVEVIPLLIAERIRNGKIDIFEPSIEEFITFEFERSRINESNVYQIVNFCHKTGILDLFQEVTDIHDYLLGVEVGLDTNARKNRSGDIFERMCQQKIKKLISTEDYVMVENDSNFSLYPVISKEESKGKTHDIVIYKNNSPILIIECNFYNVVGSKPISIAESYIEMNRAAKEKGIDFLWITDGPAWHHMKEPLLRSMKEIDWILNFKMLDFLRKILKV</sequence>
<dbReference type="STRING" id="309799.DICTH_1799"/>
<dbReference type="InterPro" id="IPR007637">
    <property type="entry name" value="Restrct_endonuc_II_DpnII-like"/>
</dbReference>
<accession>B5YB85</accession>
<dbReference type="GO" id="GO:0009036">
    <property type="term" value="F:type II site-specific deoxyribonuclease activity"/>
    <property type="evidence" value="ECO:0007669"/>
    <property type="project" value="UniProtKB-UniRule"/>
</dbReference>
<evidence type="ECO:0000256" key="1">
    <source>
        <dbReference type="PIRNR" id="PIRNR016080"/>
    </source>
</evidence>
<organism evidence="3 4">
    <name type="scientific">Dictyoglomus thermophilum (strain ATCC 35947 / DSM 3960 / H-6-12)</name>
    <dbReference type="NCBI Taxonomy" id="309799"/>
    <lineage>
        <taxon>Bacteria</taxon>
        <taxon>Pseudomonadati</taxon>
        <taxon>Dictyoglomota</taxon>
        <taxon>Dictyoglomia</taxon>
        <taxon>Dictyoglomales</taxon>
        <taxon>Dictyoglomaceae</taxon>
        <taxon>Dictyoglomus</taxon>
    </lineage>
</organism>
<keyword evidence="1" id="KW-0680">Restriction system</keyword>
<proteinExistence type="inferred from homology"/>
<dbReference type="EMBL" id="CP001146">
    <property type="protein sequence ID" value="ACI19398.1"/>
    <property type="molecule type" value="Genomic_DNA"/>
</dbReference>
<dbReference type="RefSeq" id="WP_012548030.1">
    <property type="nucleotide sequence ID" value="NC_011297.1"/>
</dbReference>
<dbReference type="EC" id="3.1.21.4" evidence="1"/>
<dbReference type="InterPro" id="IPR021191">
    <property type="entry name" value="Restrct_endonuc_II_DpnII"/>
</dbReference>
<dbReference type="eggNOG" id="ENOG502Z7V5">
    <property type="taxonomic scope" value="Bacteria"/>
</dbReference>
<keyword evidence="4" id="KW-1185">Reference proteome</keyword>
<comment type="similarity">
    <text evidence="1">Belongs to the DpnII type II restriction endonuclease family.</text>
</comment>
<gene>
    <name evidence="3" type="ordered locus">DICTH_1799</name>
</gene>
<keyword evidence="1" id="KW-0540">Nuclease</keyword>
<dbReference type="HOGENOM" id="CLU_089327_0_0_0"/>
<reference evidence="3 4" key="1">
    <citation type="journal article" date="2014" name="Genome Announc.">
        <title>Complete Genome Sequence of the Extreme Thermophile Dictyoglomus thermophilum H-6-12.</title>
        <authorList>
            <person name="Coil D.A."/>
            <person name="Badger J.H."/>
            <person name="Forberger H.C."/>
            <person name="Riggs F."/>
            <person name="Madupu R."/>
            <person name="Fedorova N."/>
            <person name="Ward N."/>
            <person name="Robb F.T."/>
            <person name="Eisen J.A."/>
        </authorList>
    </citation>
    <scope>NUCLEOTIDE SEQUENCE [LARGE SCALE GENOMIC DNA]</scope>
    <source>
        <strain evidence="4">ATCC 35947 / DSM 3960 / H-6-12</strain>
    </source>
</reference>
<keyword evidence="1" id="KW-0255">Endonuclease</keyword>
<dbReference type="PaxDb" id="309799-DICTH_1799"/>
<feature type="domain" description="Restriction endonuclease type II DpnII-like" evidence="2">
    <location>
        <begin position="17"/>
        <end position="288"/>
    </location>
</feature>
<evidence type="ECO:0000313" key="3">
    <source>
        <dbReference type="EMBL" id="ACI19398.1"/>
    </source>
</evidence>
<evidence type="ECO:0000259" key="2">
    <source>
        <dbReference type="Pfam" id="PF04556"/>
    </source>
</evidence>
<dbReference type="KEGG" id="dth:DICTH_1799"/>